<protein>
    <recommendedName>
        <fullName evidence="4">Viral A-type inclusion protein</fullName>
    </recommendedName>
</protein>
<accession>A0ABY2TRB2</accession>
<evidence type="ECO:0000313" key="2">
    <source>
        <dbReference type="EMBL" id="TKZ30355.1"/>
    </source>
</evidence>
<reference evidence="2 3" key="1">
    <citation type="journal article" date="2019" name="Anaerobe">
        <title>Brachyspira catarrhinii sp. nov., an anaerobic intestinal spirochaete isolated from vervet monkeys may have been misidentified as Brachyspira aalborgi in previous studies.</title>
        <authorList>
            <person name="Phillips N.D."/>
            <person name="La T."/>
            <person name="Hampson D.J."/>
        </authorList>
    </citation>
    <scope>NUCLEOTIDE SEQUENCE [LARGE SCALE GENOMIC DNA]</scope>
    <source>
        <strain evidence="2 3">Z12</strain>
    </source>
</reference>
<keyword evidence="1" id="KW-0175">Coiled coil</keyword>
<dbReference type="Pfam" id="PF05565">
    <property type="entry name" value="Sipho_Gp157"/>
    <property type="match status" value="1"/>
</dbReference>
<organism evidence="2 3">
    <name type="scientific">Brachyspira catarrhinii</name>
    <dbReference type="NCBI Taxonomy" id="2528966"/>
    <lineage>
        <taxon>Bacteria</taxon>
        <taxon>Pseudomonadati</taxon>
        <taxon>Spirochaetota</taxon>
        <taxon>Spirochaetia</taxon>
        <taxon>Brachyspirales</taxon>
        <taxon>Brachyspiraceae</taxon>
        <taxon>Brachyspira</taxon>
    </lineage>
</organism>
<keyword evidence="3" id="KW-1185">Reference proteome</keyword>
<evidence type="ECO:0000313" key="3">
    <source>
        <dbReference type="Proteomes" id="UP000310168"/>
    </source>
</evidence>
<gene>
    <name evidence="2" type="ORF">EZH24_10500</name>
</gene>
<evidence type="ECO:0008006" key="4">
    <source>
        <dbReference type="Google" id="ProtNLM"/>
    </source>
</evidence>
<sequence length="212" mass="24639">MINETLDKQIKLNNKIRELEDKLSLIQRAREDKLNITDKSETFESQLIQLENEFNEALKSLYEETKDNKEELKEIVGKLCYIIKLKEKEKEYNKELIDTIQNKNKSIEKTVINLKDSISNVMSIARFVEDNKVKQEKSVVCGAYRVSTATDKVEIIDSALITDDYKIDKMSKARDDKKIKEALVSGEKLSFARLVKDISIKDISRKTQEEQE</sequence>
<dbReference type="Proteomes" id="UP000310168">
    <property type="component" value="Unassembled WGS sequence"/>
</dbReference>
<proteinExistence type="predicted"/>
<comment type="caution">
    <text evidence="2">The sequence shown here is derived from an EMBL/GenBank/DDBJ whole genome shotgun (WGS) entry which is preliminary data.</text>
</comment>
<dbReference type="InterPro" id="IPR008840">
    <property type="entry name" value="Sipho_Gp157"/>
</dbReference>
<dbReference type="EMBL" id="SJDU01000361">
    <property type="protein sequence ID" value="TKZ30355.1"/>
    <property type="molecule type" value="Genomic_DNA"/>
</dbReference>
<feature type="coiled-coil region" evidence="1">
    <location>
        <begin position="2"/>
        <end position="117"/>
    </location>
</feature>
<dbReference type="RefSeq" id="WP_137999075.1">
    <property type="nucleotide sequence ID" value="NZ_SJDU01000361.1"/>
</dbReference>
<evidence type="ECO:0000256" key="1">
    <source>
        <dbReference type="SAM" id="Coils"/>
    </source>
</evidence>
<name>A0ABY2TRB2_9SPIR</name>